<dbReference type="FunFam" id="2.40.50.90:FF:000002">
    <property type="entry name" value="Staphylococcal nuclease domain-containing protein"/>
    <property type="match status" value="1"/>
</dbReference>
<dbReference type="GO" id="GO:0003723">
    <property type="term" value="F:RNA binding"/>
    <property type="evidence" value="ECO:0007669"/>
    <property type="project" value="UniProtKB-UniRule"/>
</dbReference>
<organism evidence="8 9">
    <name type="scientific">Brachionus calyciflorus</name>
    <dbReference type="NCBI Taxonomy" id="104777"/>
    <lineage>
        <taxon>Eukaryota</taxon>
        <taxon>Metazoa</taxon>
        <taxon>Spiralia</taxon>
        <taxon>Gnathifera</taxon>
        <taxon>Rotifera</taxon>
        <taxon>Eurotatoria</taxon>
        <taxon>Monogononta</taxon>
        <taxon>Pseudotrocha</taxon>
        <taxon>Ploima</taxon>
        <taxon>Brachionidae</taxon>
        <taxon>Brachionus</taxon>
    </lineage>
</organism>
<dbReference type="Pfam" id="PF00565">
    <property type="entry name" value="SNase"/>
    <property type="match status" value="4"/>
</dbReference>
<dbReference type="PANTHER" id="PTHR12302">
    <property type="entry name" value="EBNA2 BINDING PROTEIN P100"/>
    <property type="match status" value="1"/>
</dbReference>
<protein>
    <recommendedName>
        <fullName evidence="2">Staphylococcal nuclease domain-containing protein 1</fullName>
    </recommendedName>
</protein>
<dbReference type="PIRSF" id="PIRSF017179">
    <property type="entry name" value="RISC-Tudor-SN"/>
    <property type="match status" value="1"/>
</dbReference>
<evidence type="ECO:0000313" key="9">
    <source>
        <dbReference type="Proteomes" id="UP000663879"/>
    </source>
</evidence>
<dbReference type="InterPro" id="IPR047386">
    <property type="entry name" value="Tudor_TDRD11"/>
</dbReference>
<evidence type="ECO:0000256" key="4">
    <source>
        <dbReference type="ARBA" id="ARBA00022737"/>
    </source>
</evidence>
<dbReference type="InterPro" id="IPR002999">
    <property type="entry name" value="Tudor"/>
</dbReference>
<dbReference type="GO" id="GO:0031332">
    <property type="term" value="C:RNAi effector complex"/>
    <property type="evidence" value="ECO:0007669"/>
    <property type="project" value="InterPro"/>
</dbReference>
<gene>
    <name evidence="8" type="ORF">OXX778_LOCUS8554</name>
</gene>
<reference evidence="8" key="1">
    <citation type="submission" date="2021-02" db="EMBL/GenBank/DDBJ databases">
        <authorList>
            <person name="Nowell W R."/>
        </authorList>
    </citation>
    <scope>NUCLEOTIDE SEQUENCE</scope>
    <source>
        <strain evidence="8">Ploen Becks lab</strain>
    </source>
</reference>
<dbReference type="AlphaFoldDB" id="A0A813VSS6"/>
<keyword evidence="3 5" id="KW-0963">Cytoplasm</keyword>
<dbReference type="Pfam" id="PF00567">
    <property type="entry name" value="TUDOR"/>
    <property type="match status" value="1"/>
</dbReference>
<evidence type="ECO:0000256" key="1">
    <source>
        <dbReference type="ARBA" id="ARBA00004496"/>
    </source>
</evidence>
<keyword evidence="9" id="KW-1185">Reference proteome</keyword>
<dbReference type="SUPFAM" id="SSF50199">
    <property type="entry name" value="Staphylococcal nuclease"/>
    <property type="match status" value="5"/>
</dbReference>
<dbReference type="OrthoDB" id="10023235at2759"/>
<feature type="domain" description="TNase-like" evidence="7">
    <location>
        <begin position="15"/>
        <end position="163"/>
    </location>
</feature>
<dbReference type="GO" id="GO:0006402">
    <property type="term" value="P:mRNA catabolic process"/>
    <property type="evidence" value="ECO:0007669"/>
    <property type="project" value="UniProtKB-UniRule"/>
</dbReference>
<evidence type="ECO:0000256" key="2">
    <source>
        <dbReference type="ARBA" id="ARBA00017230"/>
    </source>
</evidence>
<keyword evidence="4" id="KW-0677">Repeat</keyword>
<evidence type="ECO:0000256" key="5">
    <source>
        <dbReference type="PIRNR" id="PIRNR017179"/>
    </source>
</evidence>
<name>A0A813VSS6_9BILA</name>
<dbReference type="InterPro" id="IPR035437">
    <property type="entry name" value="SNase_OB-fold_sf"/>
</dbReference>
<sequence>MAATGAQAKPQQQQQLYRGIVKQVTSGDCVVIKSLANKDGKSLEKTLMLSSITAPRLGRRINPTSPDSTIENDAPYAFEAREFLRKKLVGKEVCFVKDANSLTLDRGVLYLGRDAATGENINEAIVAAGLAEVRRLNKPTEFETRLVSLEDSAKSSNLGKWSKDSDADHVRNIKYTLENATGFVDSFRQKPIDAIVEFVRDGSTLRLLLLPSYHQITVQLSGIKSPGFKRDGDQEVPEPFAEEAKQFVETRLLQRDVRVILEGVANQTNGILLGTVLHPNGNISEFLLKEGLAKCVDWSMGVVSGGAQKYRDAEKSAKLAKAKLWKNYTQAQTNGDESSRNLTGKVVECVNGDGLVVKLQDGSFKRIFLSSIRPPRLADFPNFTPKGDKKGNQLYDVPYLFEAREFLRKKLIGKKVNCTIDYVQPKSDDYPEKVCCTVMFGETNVAEALVSQGLAKVIRYKQDDDKRSSRYDELLSAESRAEKKGAGIHSNKEPTTMKVADVSSDVSKAKQFLPFLQRTGKMDALVEYVSSGSRFKLYLPKETCVITLLLSSIDCPRLGRPAMNGQQAQPSDEFAEEAFLYSKSHCMHHEVRVDVESVDKVGNFIGQITTVDGQNIAAGLVENGWASVYKSSSTSAALFTVLNNAELKAKEKRIGKWKNYVEEKIVKEEAEKNEPAERVINHKKIVVTEVNNDLHFYGQLVENGPKLEQLTGQLRAELDARPPVPGAYTPKVGDVCVAKFSMDEEWYRARVLAVQSNGNVNVLFIDYGNKETTKSTNLAQIPAGFESLPAQAHEYGLAMVQLSADEDDVEIALDKFRELVLADPETEFSINQEYKVGNIEFVSLYDAANNDIGKKLVADGYVSVDRQRRERRLQKILTEYLKTLSAAKAAHKIMWRYGDKEQDDANEFGMAPVRK</sequence>
<dbReference type="SMART" id="SM00333">
    <property type="entry name" value="TUDOR"/>
    <property type="match status" value="1"/>
</dbReference>
<dbReference type="PROSITE" id="PS50304">
    <property type="entry name" value="TUDOR"/>
    <property type="match status" value="1"/>
</dbReference>
<dbReference type="GO" id="GO:0005829">
    <property type="term" value="C:cytosol"/>
    <property type="evidence" value="ECO:0007669"/>
    <property type="project" value="UniProtKB-UniRule"/>
</dbReference>
<dbReference type="Gene3D" id="2.30.30.140">
    <property type="match status" value="1"/>
</dbReference>
<evidence type="ECO:0000259" key="7">
    <source>
        <dbReference type="PROSITE" id="PS50830"/>
    </source>
</evidence>
<dbReference type="CDD" id="cd20433">
    <property type="entry name" value="Tudor_TDRD11"/>
    <property type="match status" value="1"/>
</dbReference>
<comment type="subcellular location">
    <subcellularLocation>
        <location evidence="1 5">Cytoplasm</location>
    </subcellularLocation>
</comment>
<accession>A0A813VSS6</accession>
<dbReference type="GO" id="GO:0031047">
    <property type="term" value="P:regulatory ncRNA-mediated gene silencing"/>
    <property type="evidence" value="ECO:0007669"/>
    <property type="project" value="UniProtKB-UniRule"/>
</dbReference>
<dbReference type="FunFam" id="2.40.50.90:FF:000001">
    <property type="entry name" value="Staphylococcal nuclease domain-containing protein"/>
    <property type="match status" value="1"/>
</dbReference>
<feature type="domain" description="Tudor" evidence="6">
    <location>
        <begin position="729"/>
        <end position="788"/>
    </location>
</feature>
<evidence type="ECO:0000313" key="8">
    <source>
        <dbReference type="EMBL" id="CAF0843019.1"/>
    </source>
</evidence>
<evidence type="ECO:0000259" key="6">
    <source>
        <dbReference type="PROSITE" id="PS50304"/>
    </source>
</evidence>
<dbReference type="GO" id="GO:0005634">
    <property type="term" value="C:nucleus"/>
    <property type="evidence" value="ECO:0007669"/>
    <property type="project" value="TreeGrafter"/>
</dbReference>
<dbReference type="PANTHER" id="PTHR12302:SF2">
    <property type="entry name" value="STAPHYLOCOCCAL NUCLEASE DOMAIN-CONTAINING PROTEIN 1"/>
    <property type="match status" value="1"/>
</dbReference>
<feature type="domain" description="TNase-like" evidence="7">
    <location>
        <begin position="520"/>
        <end position="659"/>
    </location>
</feature>
<dbReference type="Gene3D" id="2.40.50.90">
    <property type="match status" value="5"/>
</dbReference>
<dbReference type="CDD" id="cd00175">
    <property type="entry name" value="SNc"/>
    <property type="match status" value="3"/>
</dbReference>
<evidence type="ECO:0000256" key="3">
    <source>
        <dbReference type="ARBA" id="ARBA00022490"/>
    </source>
</evidence>
<dbReference type="Proteomes" id="UP000663879">
    <property type="component" value="Unassembled WGS sequence"/>
</dbReference>
<proteinExistence type="predicted"/>
<dbReference type="InterPro" id="IPR016685">
    <property type="entry name" value="Silence_cplx_Nase-comp_TudorSN"/>
</dbReference>
<dbReference type="EMBL" id="CAJNOC010001188">
    <property type="protein sequence ID" value="CAF0843019.1"/>
    <property type="molecule type" value="Genomic_DNA"/>
</dbReference>
<feature type="domain" description="TNase-like" evidence="7">
    <location>
        <begin position="340"/>
        <end position="491"/>
    </location>
</feature>
<feature type="domain" description="TNase-like" evidence="7">
    <location>
        <begin position="190"/>
        <end position="327"/>
    </location>
</feature>
<dbReference type="PROSITE" id="PS50830">
    <property type="entry name" value="TNASE_3"/>
    <property type="match status" value="4"/>
</dbReference>
<comment type="caution">
    <text evidence="8">The sequence shown here is derived from an EMBL/GenBank/DDBJ whole genome shotgun (WGS) entry which is preliminary data.</text>
</comment>
<dbReference type="InterPro" id="IPR016071">
    <property type="entry name" value="Staphylococal_nuclease_OB-fold"/>
</dbReference>
<dbReference type="FunFam" id="2.30.30.140:FF:000018">
    <property type="entry name" value="Serine/threonine-protein kinase 31"/>
    <property type="match status" value="1"/>
</dbReference>
<dbReference type="SUPFAM" id="SSF63748">
    <property type="entry name" value="Tudor/PWWP/MBT"/>
    <property type="match status" value="1"/>
</dbReference>
<dbReference type="SMART" id="SM00318">
    <property type="entry name" value="SNc"/>
    <property type="match status" value="4"/>
</dbReference>
<dbReference type="GO" id="GO:0004518">
    <property type="term" value="F:nuclease activity"/>
    <property type="evidence" value="ECO:0007669"/>
    <property type="project" value="TreeGrafter"/>
</dbReference>